<evidence type="ECO:0000256" key="4">
    <source>
        <dbReference type="ARBA" id="ARBA00006958"/>
    </source>
</evidence>
<sequence length="369" mass="42819">MDLEDVVINAPIMNALENVDIPERRRRRFHIREDPFELSNKEFVQLFRLNKAAATKLIEIVEPHLAPQTRISAINLTTKVTTALRFFASGSYQLNIGKNIYMGVSQPTVSRCIHEIINVVSREEIMNEWIKFLSTLAELNELRAQFYRKFEFPGTIGCIDCTHVAIFPPANNNVHPEHIYINRKGYHSINTQLICDWRLRIMHINARYPGSIHDTFIWNNSNAKTAMVHLYRRFPQKNFHLLGDSGYSLRPWMMTPIIGAVEGSPEALYNRKQMRCRALVEQCNGLLKMRFRCLLKHRVLHYSPPTASKIIYTCAVLHNMCIDQNVPLDLNDDNEDIDFGMYNENHIANERNMVERNVRRIDADLAAGR</sequence>
<evidence type="ECO:0000256" key="10">
    <source>
        <dbReference type="ARBA" id="ARBA00023242"/>
    </source>
</evidence>
<evidence type="ECO:0000313" key="15">
    <source>
        <dbReference type="RefSeq" id="XP_024878548.1"/>
    </source>
</evidence>
<accession>A0A6J1QA44</accession>
<dbReference type="AlphaFoldDB" id="A0A6J1QA44"/>
<comment type="subcellular location">
    <subcellularLocation>
        <location evidence="3">Cytoplasm</location>
    </subcellularLocation>
    <subcellularLocation>
        <location evidence="2">Nucleus</location>
    </subcellularLocation>
</comment>
<dbReference type="Proteomes" id="UP000504618">
    <property type="component" value="Unplaced"/>
</dbReference>
<keyword evidence="6" id="KW-0963">Cytoplasm</keyword>
<evidence type="ECO:0000256" key="11">
    <source>
        <dbReference type="ARBA" id="ARBA00030126"/>
    </source>
</evidence>
<keyword evidence="9" id="KW-0378">Hydrolase</keyword>
<dbReference type="RefSeq" id="XP_024878548.1">
    <property type="nucleotide sequence ID" value="XM_025022780.1"/>
</dbReference>
<evidence type="ECO:0000259" key="13">
    <source>
        <dbReference type="Pfam" id="PF13359"/>
    </source>
</evidence>
<evidence type="ECO:0000256" key="9">
    <source>
        <dbReference type="ARBA" id="ARBA00022801"/>
    </source>
</evidence>
<protein>
    <recommendedName>
        <fullName evidence="5">Putative nuclease HARBI1</fullName>
    </recommendedName>
    <alternativeName>
        <fullName evidence="11">Harbinger transposase-derived nuclease</fullName>
    </alternativeName>
</protein>
<dbReference type="GO" id="GO:0005634">
    <property type="term" value="C:nucleus"/>
    <property type="evidence" value="ECO:0007669"/>
    <property type="project" value="UniProtKB-SubCell"/>
</dbReference>
<dbReference type="PANTHER" id="PTHR22930:SF85">
    <property type="entry name" value="GH03217P-RELATED"/>
    <property type="match status" value="1"/>
</dbReference>
<proteinExistence type="inferred from homology"/>
<comment type="similarity">
    <text evidence="4">Belongs to the HARBI1 family.</text>
</comment>
<dbReference type="InterPro" id="IPR045249">
    <property type="entry name" value="HARBI1-like"/>
</dbReference>
<keyword evidence="10" id="KW-0539">Nucleus</keyword>
<gene>
    <name evidence="15" type="primary">LOC112458939</name>
</gene>
<evidence type="ECO:0000313" key="14">
    <source>
        <dbReference type="Proteomes" id="UP000504618"/>
    </source>
</evidence>
<dbReference type="PRINTS" id="PR02086">
    <property type="entry name" value="PUTNUCHARBI1"/>
</dbReference>
<dbReference type="Pfam" id="PF13359">
    <property type="entry name" value="DDE_Tnp_4"/>
    <property type="match status" value="1"/>
</dbReference>
<dbReference type="OrthoDB" id="6581538at2759"/>
<dbReference type="GO" id="GO:0004518">
    <property type="term" value="F:nuclease activity"/>
    <property type="evidence" value="ECO:0007669"/>
    <property type="project" value="UniProtKB-KW"/>
</dbReference>
<evidence type="ECO:0000256" key="12">
    <source>
        <dbReference type="ARBA" id="ARBA00045850"/>
    </source>
</evidence>
<comment type="function">
    <text evidence="12">Transposase-derived protein that may have nuclease activity. Does not have transposase activity.</text>
</comment>
<evidence type="ECO:0000256" key="1">
    <source>
        <dbReference type="ARBA" id="ARBA00001968"/>
    </source>
</evidence>
<reference evidence="15" key="1">
    <citation type="submission" date="2025-08" db="UniProtKB">
        <authorList>
            <consortium name="RefSeq"/>
        </authorList>
    </citation>
    <scope>IDENTIFICATION</scope>
    <source>
        <tissue evidence="15">Whole body</tissue>
    </source>
</reference>
<evidence type="ECO:0000256" key="6">
    <source>
        <dbReference type="ARBA" id="ARBA00022490"/>
    </source>
</evidence>
<comment type="cofactor">
    <cofactor evidence="1">
        <name>a divalent metal cation</name>
        <dbReference type="ChEBI" id="CHEBI:60240"/>
    </cofactor>
</comment>
<keyword evidence="7" id="KW-0540">Nuclease</keyword>
<name>A0A6J1QA44_9HYME</name>
<dbReference type="GeneID" id="112458939"/>
<keyword evidence="8" id="KW-0479">Metal-binding</keyword>
<feature type="domain" description="DDE Tnp4" evidence="13">
    <location>
        <begin position="159"/>
        <end position="319"/>
    </location>
</feature>
<dbReference type="GO" id="GO:0016787">
    <property type="term" value="F:hydrolase activity"/>
    <property type="evidence" value="ECO:0007669"/>
    <property type="project" value="UniProtKB-KW"/>
</dbReference>
<organism evidence="14 15">
    <name type="scientific">Temnothorax curvispinosus</name>
    <dbReference type="NCBI Taxonomy" id="300111"/>
    <lineage>
        <taxon>Eukaryota</taxon>
        <taxon>Metazoa</taxon>
        <taxon>Ecdysozoa</taxon>
        <taxon>Arthropoda</taxon>
        <taxon>Hexapoda</taxon>
        <taxon>Insecta</taxon>
        <taxon>Pterygota</taxon>
        <taxon>Neoptera</taxon>
        <taxon>Endopterygota</taxon>
        <taxon>Hymenoptera</taxon>
        <taxon>Apocrita</taxon>
        <taxon>Aculeata</taxon>
        <taxon>Formicoidea</taxon>
        <taxon>Formicidae</taxon>
        <taxon>Myrmicinae</taxon>
        <taxon>Temnothorax</taxon>
    </lineage>
</organism>
<evidence type="ECO:0000256" key="7">
    <source>
        <dbReference type="ARBA" id="ARBA00022722"/>
    </source>
</evidence>
<evidence type="ECO:0000256" key="3">
    <source>
        <dbReference type="ARBA" id="ARBA00004496"/>
    </source>
</evidence>
<dbReference type="PANTHER" id="PTHR22930">
    <property type="match status" value="1"/>
</dbReference>
<dbReference type="InterPro" id="IPR026103">
    <property type="entry name" value="HARBI1_animal"/>
</dbReference>
<dbReference type="InterPro" id="IPR027806">
    <property type="entry name" value="HARBI1_dom"/>
</dbReference>
<dbReference type="GO" id="GO:0005737">
    <property type="term" value="C:cytoplasm"/>
    <property type="evidence" value="ECO:0007669"/>
    <property type="project" value="UniProtKB-SubCell"/>
</dbReference>
<evidence type="ECO:0000256" key="5">
    <source>
        <dbReference type="ARBA" id="ARBA00015519"/>
    </source>
</evidence>
<feature type="non-terminal residue" evidence="15">
    <location>
        <position position="369"/>
    </location>
</feature>
<evidence type="ECO:0000256" key="2">
    <source>
        <dbReference type="ARBA" id="ARBA00004123"/>
    </source>
</evidence>
<keyword evidence="14" id="KW-1185">Reference proteome</keyword>
<dbReference type="GO" id="GO:0046872">
    <property type="term" value="F:metal ion binding"/>
    <property type="evidence" value="ECO:0007669"/>
    <property type="project" value="UniProtKB-KW"/>
</dbReference>
<evidence type="ECO:0000256" key="8">
    <source>
        <dbReference type="ARBA" id="ARBA00022723"/>
    </source>
</evidence>